<organism evidence="11 12">
    <name type="scientific">Actinoplanes auranticolor</name>
    <dbReference type="NCBI Taxonomy" id="47988"/>
    <lineage>
        <taxon>Bacteria</taxon>
        <taxon>Bacillati</taxon>
        <taxon>Actinomycetota</taxon>
        <taxon>Actinomycetes</taxon>
        <taxon>Micromonosporales</taxon>
        <taxon>Micromonosporaceae</taxon>
        <taxon>Actinoplanes</taxon>
    </lineage>
</organism>
<keyword evidence="12" id="KW-1185">Reference proteome</keyword>
<dbReference type="Pfam" id="PF02518">
    <property type="entry name" value="HATPase_c"/>
    <property type="match status" value="1"/>
</dbReference>
<dbReference type="InterPro" id="IPR036890">
    <property type="entry name" value="HATPase_C_sf"/>
</dbReference>
<keyword evidence="9" id="KW-0812">Transmembrane</keyword>
<dbReference type="InterPro" id="IPR011712">
    <property type="entry name" value="Sig_transdc_His_kin_sub3_dim/P"/>
</dbReference>
<dbReference type="Proteomes" id="UP000681340">
    <property type="component" value="Unassembled WGS sequence"/>
</dbReference>
<evidence type="ECO:0000256" key="2">
    <source>
        <dbReference type="ARBA" id="ARBA00012438"/>
    </source>
</evidence>
<evidence type="ECO:0000313" key="11">
    <source>
        <dbReference type="EMBL" id="GIM71138.1"/>
    </source>
</evidence>
<feature type="domain" description="Histidine kinase/HSP90-like ATPase" evidence="10">
    <location>
        <begin position="324"/>
        <end position="415"/>
    </location>
</feature>
<dbReference type="CDD" id="cd16917">
    <property type="entry name" value="HATPase_UhpB-NarQ-NarX-like"/>
    <property type="match status" value="1"/>
</dbReference>
<dbReference type="Gene3D" id="1.20.5.1930">
    <property type="match status" value="1"/>
</dbReference>
<keyword evidence="6" id="KW-0418">Kinase</keyword>
<feature type="transmembrane region" description="Helical" evidence="9">
    <location>
        <begin position="21"/>
        <end position="39"/>
    </location>
</feature>
<evidence type="ECO:0000256" key="1">
    <source>
        <dbReference type="ARBA" id="ARBA00000085"/>
    </source>
</evidence>
<dbReference type="AlphaFoldDB" id="A0A919SHJ2"/>
<dbReference type="GO" id="GO:0005524">
    <property type="term" value="F:ATP binding"/>
    <property type="evidence" value="ECO:0007669"/>
    <property type="project" value="UniProtKB-KW"/>
</dbReference>
<evidence type="ECO:0000256" key="3">
    <source>
        <dbReference type="ARBA" id="ARBA00022553"/>
    </source>
</evidence>
<feature type="transmembrane region" description="Helical" evidence="9">
    <location>
        <begin position="99"/>
        <end position="115"/>
    </location>
</feature>
<dbReference type="SUPFAM" id="SSF55874">
    <property type="entry name" value="ATPase domain of HSP90 chaperone/DNA topoisomerase II/histidine kinase"/>
    <property type="match status" value="1"/>
</dbReference>
<evidence type="ECO:0000256" key="8">
    <source>
        <dbReference type="ARBA" id="ARBA00023012"/>
    </source>
</evidence>
<feature type="transmembrane region" description="Helical" evidence="9">
    <location>
        <begin position="163"/>
        <end position="183"/>
    </location>
</feature>
<keyword evidence="3" id="KW-0597">Phosphoprotein</keyword>
<keyword evidence="9" id="KW-0472">Membrane</keyword>
<dbReference type="Gene3D" id="3.30.565.10">
    <property type="entry name" value="Histidine kinase-like ATPase, C-terminal domain"/>
    <property type="match status" value="1"/>
</dbReference>
<feature type="transmembrane region" description="Helical" evidence="9">
    <location>
        <begin position="77"/>
        <end position="93"/>
    </location>
</feature>
<evidence type="ECO:0000259" key="10">
    <source>
        <dbReference type="SMART" id="SM00387"/>
    </source>
</evidence>
<evidence type="ECO:0000256" key="5">
    <source>
        <dbReference type="ARBA" id="ARBA00022741"/>
    </source>
</evidence>
<protein>
    <recommendedName>
        <fullName evidence="2">histidine kinase</fullName>
        <ecNumber evidence="2">2.7.13.3</ecNumber>
    </recommendedName>
</protein>
<dbReference type="InterPro" id="IPR003594">
    <property type="entry name" value="HATPase_dom"/>
</dbReference>
<dbReference type="SMART" id="SM00387">
    <property type="entry name" value="HATPase_c"/>
    <property type="match status" value="1"/>
</dbReference>
<dbReference type="RefSeq" id="WP_212990437.1">
    <property type="nucleotide sequence ID" value="NZ_BAABEA010000002.1"/>
</dbReference>
<dbReference type="EC" id="2.7.13.3" evidence="2"/>
<dbReference type="EMBL" id="BOQL01000035">
    <property type="protein sequence ID" value="GIM71138.1"/>
    <property type="molecule type" value="Genomic_DNA"/>
</dbReference>
<keyword evidence="4" id="KW-0808">Transferase</keyword>
<keyword evidence="5" id="KW-0547">Nucleotide-binding</keyword>
<feature type="transmembrane region" description="Helical" evidence="9">
    <location>
        <begin position="124"/>
        <end position="143"/>
    </location>
</feature>
<dbReference type="PANTHER" id="PTHR24421">
    <property type="entry name" value="NITRATE/NITRITE SENSOR PROTEIN NARX-RELATED"/>
    <property type="match status" value="1"/>
</dbReference>
<evidence type="ECO:0000256" key="6">
    <source>
        <dbReference type="ARBA" id="ARBA00022777"/>
    </source>
</evidence>
<dbReference type="GO" id="GO:0000155">
    <property type="term" value="F:phosphorelay sensor kinase activity"/>
    <property type="evidence" value="ECO:0007669"/>
    <property type="project" value="InterPro"/>
</dbReference>
<dbReference type="Pfam" id="PF23539">
    <property type="entry name" value="DUF7134"/>
    <property type="match status" value="1"/>
</dbReference>
<keyword evidence="9" id="KW-1133">Transmembrane helix</keyword>
<proteinExistence type="predicted"/>
<name>A0A919SHJ2_9ACTN</name>
<accession>A0A919SHJ2</accession>
<evidence type="ECO:0000313" key="12">
    <source>
        <dbReference type="Proteomes" id="UP000681340"/>
    </source>
</evidence>
<dbReference type="GO" id="GO:0046983">
    <property type="term" value="F:protein dimerization activity"/>
    <property type="evidence" value="ECO:0007669"/>
    <property type="project" value="InterPro"/>
</dbReference>
<gene>
    <name evidence="11" type="ORF">Aau02nite_44400</name>
</gene>
<dbReference type="InterPro" id="IPR050482">
    <property type="entry name" value="Sensor_HK_TwoCompSys"/>
</dbReference>
<dbReference type="PANTHER" id="PTHR24421:SF10">
    <property type="entry name" value="NITRATE_NITRITE SENSOR PROTEIN NARQ"/>
    <property type="match status" value="1"/>
</dbReference>
<comment type="caution">
    <text evidence="11">The sequence shown here is derived from an EMBL/GenBank/DDBJ whole genome shotgun (WGS) entry which is preliminary data.</text>
</comment>
<feature type="transmembrane region" description="Helical" evidence="9">
    <location>
        <begin position="51"/>
        <end position="70"/>
    </location>
</feature>
<keyword evidence="7" id="KW-0067">ATP-binding</keyword>
<dbReference type="GO" id="GO:0016020">
    <property type="term" value="C:membrane"/>
    <property type="evidence" value="ECO:0007669"/>
    <property type="project" value="InterPro"/>
</dbReference>
<comment type="catalytic activity">
    <reaction evidence="1">
        <text>ATP + protein L-histidine = ADP + protein N-phospho-L-histidine.</text>
        <dbReference type="EC" id="2.7.13.3"/>
    </reaction>
</comment>
<keyword evidence="8" id="KW-0902">Two-component regulatory system</keyword>
<evidence type="ECO:0000256" key="7">
    <source>
        <dbReference type="ARBA" id="ARBA00022840"/>
    </source>
</evidence>
<evidence type="ECO:0000256" key="9">
    <source>
        <dbReference type="SAM" id="Phobius"/>
    </source>
</evidence>
<dbReference type="InterPro" id="IPR055558">
    <property type="entry name" value="DUF7134"/>
</dbReference>
<evidence type="ECO:0000256" key="4">
    <source>
        <dbReference type="ARBA" id="ARBA00022679"/>
    </source>
</evidence>
<dbReference type="Pfam" id="PF07730">
    <property type="entry name" value="HisKA_3"/>
    <property type="match status" value="1"/>
</dbReference>
<sequence length="424" mass="45425">MTSPTVDDGPRPGPTPRQRRIDLGIALTVATIAVLNVFLARSFGLLSSGSAPSVIEQIGWSLAVTLPLIWRRSHPDVVVVLVAISYIGGQVRGSQEQQLVTGALFVAIYTLGAWGRDRRRSRRLRLAVIAAMFVWLGVAWFLAHDEILADGPPGASGELPPLLAGLLNSIIVNAAFFGFAYALGEAARRQWQLERRTAELRAAQAVAGERAVIGERVRIARELHDVVAHHVSVMGIQASACRRMLDKNPERARTALTAVEDSARTAVEELRRMLGALRDTGGAGEQPPAEAALERVDELVIRAREAGLTATCNVYGDPVPLPGSVSQAAYRIIQEAVTNTLKHAHATTLDIRIRYLAGELEVDVADDGRGAVPGPTGGLGLIGMRERVAVHEGVLESGPRIGGGYRVRARLPLSRALAVAGEQR</sequence>
<reference evidence="11" key="1">
    <citation type="submission" date="2021-03" db="EMBL/GenBank/DDBJ databases">
        <title>Whole genome shotgun sequence of Actinoplanes auranticolor NBRC 12245.</title>
        <authorList>
            <person name="Komaki H."/>
            <person name="Tamura T."/>
        </authorList>
    </citation>
    <scope>NUCLEOTIDE SEQUENCE</scope>
    <source>
        <strain evidence="11">NBRC 12245</strain>
    </source>
</reference>